<evidence type="ECO:0008006" key="4">
    <source>
        <dbReference type="Google" id="ProtNLM"/>
    </source>
</evidence>
<gene>
    <name evidence="2" type="ORF">UR38_C0009G0020</name>
</gene>
<accession>A0A0F9ZQV3</accession>
<keyword evidence="1" id="KW-0812">Transmembrane</keyword>
<keyword evidence="1" id="KW-1133">Transmembrane helix</keyword>
<evidence type="ECO:0000256" key="1">
    <source>
        <dbReference type="SAM" id="Phobius"/>
    </source>
</evidence>
<reference evidence="2 3" key="1">
    <citation type="journal article" date="2015" name="Nature">
        <title>rRNA introns, odd ribosomes, and small enigmatic genomes across a large radiation of phyla.</title>
        <authorList>
            <person name="Brown C.T."/>
            <person name="Hug L.A."/>
            <person name="Thomas B.C."/>
            <person name="Sharon I."/>
            <person name="Castelle C.J."/>
            <person name="Singh A."/>
            <person name="Wilkins M.J."/>
            <person name="Williams K.H."/>
            <person name="Banfield J.F."/>
        </authorList>
    </citation>
    <scope>NUCLEOTIDE SEQUENCE [LARGE SCALE GENOMIC DNA]</scope>
</reference>
<organism evidence="2 3">
    <name type="scientific">Candidatus Woesebacteria bacterium GW2011_GWA2_33_28</name>
    <dbReference type="NCBI Taxonomy" id="1618561"/>
    <lineage>
        <taxon>Bacteria</taxon>
        <taxon>Candidatus Woeseibacteriota</taxon>
    </lineage>
</organism>
<protein>
    <recommendedName>
        <fullName evidence="4">POTRA domain-containing protein</fullName>
    </recommendedName>
</protein>
<name>A0A0F9ZQV3_9BACT</name>
<evidence type="ECO:0000313" key="3">
    <source>
        <dbReference type="Proteomes" id="UP000033995"/>
    </source>
</evidence>
<dbReference type="AlphaFoldDB" id="A0A0F9ZQV3"/>
<feature type="transmembrane region" description="Helical" evidence="1">
    <location>
        <begin position="12"/>
        <end position="32"/>
    </location>
</feature>
<keyword evidence="1" id="KW-0472">Membrane</keyword>
<dbReference type="EMBL" id="LBOZ01000009">
    <property type="protein sequence ID" value="KKP46663.1"/>
    <property type="molecule type" value="Genomic_DNA"/>
</dbReference>
<comment type="caution">
    <text evidence="2">The sequence shown here is derived from an EMBL/GenBank/DDBJ whole genome shotgun (WGS) entry which is preliminary data.</text>
</comment>
<proteinExistence type="predicted"/>
<dbReference type="Proteomes" id="UP000033995">
    <property type="component" value="Unassembled WGS sequence"/>
</dbReference>
<evidence type="ECO:0000313" key="2">
    <source>
        <dbReference type="EMBL" id="KKP46663.1"/>
    </source>
</evidence>
<sequence length="233" mass="26964">MKIREKRQNTNIFKLLSILLIIIFIFSIPMIIQKLIKITKIECVSQYGNCEVLGDRLQVTGNYKNTKKQIEQILKQNIQVNSYLIQYKIPDTLKIEISLKKPKYAIFYGQKYYLLDKNGLILSEAIETNLPSLVVNNYQNIIGNNISDKELFSLKIIEKVAWLYSVKVGFLENNELLITLKEGVLVHFPLEGDIDILVGSLRLVFSRLNDGSQGIRISDIREIDLRYKNIVLR</sequence>